<name>A0A419NB53_9GAMM</name>
<dbReference type="GO" id="GO:0006635">
    <property type="term" value="P:fatty acid beta-oxidation"/>
    <property type="evidence" value="ECO:0007669"/>
    <property type="project" value="UniProtKB-UniRule"/>
</dbReference>
<keyword evidence="10 14" id="KW-0413">Isomerase</keyword>
<keyword evidence="7 14" id="KW-0560">Oxidoreductase</keyword>
<evidence type="ECO:0000256" key="3">
    <source>
        <dbReference type="ARBA" id="ARBA00008750"/>
    </source>
</evidence>
<feature type="domain" description="3-hydroxyacyl-CoA dehydrogenase C-terminal" evidence="15">
    <location>
        <begin position="633"/>
        <end position="718"/>
    </location>
</feature>
<feature type="domain" description="3-hydroxyacyl-CoA dehydrogenase NAD binding" evidence="16">
    <location>
        <begin position="326"/>
        <end position="504"/>
    </location>
</feature>
<dbReference type="PROSITE" id="PS00067">
    <property type="entry name" value="3HCDH"/>
    <property type="match status" value="1"/>
</dbReference>
<dbReference type="InterPro" id="IPR012802">
    <property type="entry name" value="FadJ"/>
</dbReference>
<evidence type="ECO:0000313" key="18">
    <source>
        <dbReference type="Proteomes" id="UP000284908"/>
    </source>
</evidence>
<dbReference type="Pfam" id="PF00725">
    <property type="entry name" value="3HCDH"/>
    <property type="match status" value="2"/>
</dbReference>
<dbReference type="Gene3D" id="3.40.50.720">
    <property type="entry name" value="NAD(P)-binding Rossmann-like Domain"/>
    <property type="match status" value="1"/>
</dbReference>
<gene>
    <name evidence="14 17" type="primary">fadJ</name>
    <name evidence="17" type="ORF">D6C13_07350</name>
</gene>
<keyword evidence="6 14" id="KW-0442">Lipid degradation</keyword>
<dbReference type="InterPro" id="IPR006180">
    <property type="entry name" value="3-OHacyl-CoA_DH_CS"/>
</dbReference>
<reference evidence="17 18" key="1">
    <citation type="submission" date="2018-09" db="EMBL/GenBank/DDBJ databases">
        <authorList>
            <person name="Le Fleche-Mateos A."/>
        </authorList>
    </citation>
    <scope>NUCLEOTIDE SEQUENCE [LARGE SCALE GENOMIC DNA]</scope>
    <source>
        <strain evidence="17 18">DSM 27399</strain>
    </source>
</reference>
<dbReference type="SUPFAM" id="SSF51735">
    <property type="entry name" value="NAD(P)-binding Rossmann-fold domains"/>
    <property type="match status" value="1"/>
</dbReference>
<dbReference type="GO" id="GO:0018812">
    <property type="term" value="F:3-hydroxyacyl-CoA dehydratase activity"/>
    <property type="evidence" value="ECO:0007669"/>
    <property type="project" value="RHEA"/>
</dbReference>
<keyword evidence="11 14" id="KW-0456">Lyase</keyword>
<comment type="catalytic activity">
    <reaction evidence="14">
        <text>a 4-saturated-(3S)-3-hydroxyacyl-CoA = a (3E)-enoyl-CoA + H2O</text>
        <dbReference type="Rhea" id="RHEA:20724"/>
        <dbReference type="ChEBI" id="CHEBI:15377"/>
        <dbReference type="ChEBI" id="CHEBI:58521"/>
        <dbReference type="ChEBI" id="CHEBI:137480"/>
        <dbReference type="EC" id="4.2.1.17"/>
    </reaction>
</comment>
<dbReference type="HAMAP" id="MF_01617">
    <property type="entry name" value="FadJ"/>
    <property type="match status" value="1"/>
</dbReference>
<dbReference type="Pfam" id="PF00378">
    <property type="entry name" value="ECH_1"/>
    <property type="match status" value="1"/>
</dbReference>
<comment type="subunit">
    <text evidence="14">Heterotetramer of two alpha chains (FadJ) and two beta chains (FadI).</text>
</comment>
<dbReference type="CDD" id="cd06558">
    <property type="entry name" value="crotonase-like"/>
    <property type="match status" value="1"/>
</dbReference>
<proteinExistence type="inferred from homology"/>
<evidence type="ECO:0000256" key="14">
    <source>
        <dbReference type="HAMAP-Rule" id="MF_01617"/>
    </source>
</evidence>
<dbReference type="SUPFAM" id="SSF48179">
    <property type="entry name" value="6-phosphogluconate dehydrogenase C-terminal domain-like"/>
    <property type="match status" value="2"/>
</dbReference>
<feature type="site" description="Important for catalytic activity" evidence="14">
    <location>
        <position position="155"/>
    </location>
</feature>
<comment type="catalytic activity">
    <reaction evidence="13 14">
        <text>a (3S)-3-hydroxyacyl-CoA + NAD(+) = a 3-oxoacyl-CoA + NADH + H(+)</text>
        <dbReference type="Rhea" id="RHEA:22432"/>
        <dbReference type="ChEBI" id="CHEBI:15378"/>
        <dbReference type="ChEBI" id="CHEBI:57318"/>
        <dbReference type="ChEBI" id="CHEBI:57540"/>
        <dbReference type="ChEBI" id="CHEBI:57945"/>
        <dbReference type="ChEBI" id="CHEBI:90726"/>
        <dbReference type="EC" id="1.1.1.35"/>
    </reaction>
</comment>
<keyword evidence="9 14" id="KW-0443">Lipid metabolism</keyword>
<dbReference type="GO" id="GO:0008692">
    <property type="term" value="F:3-hydroxybutyryl-CoA epimerase activity"/>
    <property type="evidence" value="ECO:0007669"/>
    <property type="project" value="UniProtKB-UniRule"/>
</dbReference>
<dbReference type="FunFam" id="3.90.226.10:FF:000011">
    <property type="entry name" value="Fatty acid oxidation complex subunit alpha"/>
    <property type="match status" value="1"/>
</dbReference>
<evidence type="ECO:0000256" key="2">
    <source>
        <dbReference type="ARBA" id="ARBA00007005"/>
    </source>
</evidence>
<feature type="domain" description="3-hydroxyacyl-CoA dehydrogenase C-terminal" evidence="15">
    <location>
        <begin position="507"/>
        <end position="600"/>
    </location>
</feature>
<accession>A0A419NB53</accession>
<dbReference type="InterPro" id="IPR006176">
    <property type="entry name" value="3-OHacyl-CoA_DH_NAD-bd"/>
</dbReference>
<dbReference type="AlphaFoldDB" id="A0A419NB53"/>
<comment type="similarity">
    <text evidence="2 14">In the central section; belongs to the 3-hydroxyacyl-CoA dehydrogenase family.</text>
</comment>
<dbReference type="InterPro" id="IPR036291">
    <property type="entry name" value="NAD(P)-bd_dom_sf"/>
</dbReference>
<keyword evidence="12 14" id="KW-0511">Multifunctional enzyme</keyword>
<dbReference type="RefSeq" id="WP_120132145.1">
    <property type="nucleotide sequence ID" value="NZ_RAHH01000007.1"/>
</dbReference>
<dbReference type="InterPro" id="IPR001753">
    <property type="entry name" value="Enoyl-CoA_hydra/iso"/>
</dbReference>
<dbReference type="PANTHER" id="PTHR43612">
    <property type="entry name" value="TRIFUNCTIONAL ENZYME SUBUNIT ALPHA"/>
    <property type="match status" value="1"/>
</dbReference>
<comment type="pathway">
    <text evidence="1 14">Lipid metabolism; fatty acid beta-oxidation.</text>
</comment>
<evidence type="ECO:0000256" key="9">
    <source>
        <dbReference type="ARBA" id="ARBA00023098"/>
    </source>
</evidence>
<dbReference type="OrthoDB" id="5389341at2"/>
<dbReference type="Proteomes" id="UP000284908">
    <property type="component" value="Unassembled WGS sequence"/>
</dbReference>
<dbReference type="Gene3D" id="3.90.226.10">
    <property type="entry name" value="2-enoyl-CoA Hydratase, Chain A, domain 1"/>
    <property type="match status" value="1"/>
</dbReference>
<dbReference type="EMBL" id="RAHH01000007">
    <property type="protein sequence ID" value="RJT45387.1"/>
    <property type="molecule type" value="Genomic_DNA"/>
</dbReference>
<dbReference type="EC" id="1.1.1.35" evidence="14"/>
<dbReference type="InterPro" id="IPR029045">
    <property type="entry name" value="ClpP/crotonase-like_dom_sf"/>
</dbReference>
<comment type="subcellular location">
    <subcellularLocation>
        <location evidence="14">Cytoplasm</location>
    </subcellularLocation>
</comment>
<evidence type="ECO:0000256" key="5">
    <source>
        <dbReference type="ARBA" id="ARBA00022832"/>
    </source>
</evidence>
<dbReference type="GO" id="GO:0070403">
    <property type="term" value="F:NAD+ binding"/>
    <property type="evidence" value="ECO:0007669"/>
    <property type="project" value="InterPro"/>
</dbReference>
<sequence length="737" mass="79403">MRDNMENPNIPEIIPAEPVSAFSLMFTAEHVGIITIDVPGEKVNTLKAEFAEQICTILQKTQQYPNLKGLVLVSGKSDSFIAGADITMISGCKTAAEASNLAQKGQTVMSQIASFPVPVVAAIHGACLGGGLELALACHSRVCSLDDKTQLGLPEVQLGLLPGSGGTQRLPRLIGATKALDMMLTGRSIRAKQALRMGLVDDAVPYSILLQTALERVAKGRKSRPPLPWQARLAGGPLGKSVLFHFVRKQTRAKTHGNYPATEKIIDVVKTGLDQGSGNGYQAEAKAFGELVMTPESAALRGLFFASTALKKEKGGDAQPLPVRRVGILGGGLMGGGIANVTATKAGLPVRIKDINQEGIRHALKYSWDLLEKKVRSRRLTRNEQQRQMMLISGTTDYSGFAQIDIVVEAVFEDLSLKQSMVAEIEKNAAPHTIFASNTSSLPIHKIAEQASRPEQVIGLHYFSPVDKMPLVEVIPHAGTSAQTISTTVSLAKKQGKTAIVVGDSAGFYVNRILAPYINEAARCLLAGEPVDHIDKALVNFGFPVGPIQLLDEVGIDVGTKISPILVEAFGERFAAPSGFDAVLKDDRKGRKNGKGFYLYGQKGRASKQKQVDPTIYRLLNVTPKAQLSEEDIAQRCVMLMLNEAVRCLDEQVIRSARDGDLGAVFGIGFPPFRGGPFRYIDTLGAANMVKTLEQLAQRYGEHFKPCEGLVRRAEQGEYCFPAEGLAGEVSEKVSKV</sequence>
<evidence type="ECO:0000256" key="10">
    <source>
        <dbReference type="ARBA" id="ARBA00023235"/>
    </source>
</evidence>
<evidence type="ECO:0000256" key="12">
    <source>
        <dbReference type="ARBA" id="ARBA00023268"/>
    </source>
</evidence>
<feature type="region of interest" description="Enoyl-CoA hydratase" evidence="14">
    <location>
        <begin position="1"/>
        <end position="205"/>
    </location>
</feature>
<feature type="region of interest" description="3-hydroxyacyl-CoA dehydrogenase" evidence="14">
    <location>
        <begin position="321"/>
        <end position="737"/>
    </location>
</feature>
<dbReference type="NCBIfam" id="TIGR02440">
    <property type="entry name" value="FadJ"/>
    <property type="match status" value="1"/>
</dbReference>
<dbReference type="NCBIfam" id="NF008363">
    <property type="entry name" value="PRK11154.1"/>
    <property type="match status" value="1"/>
</dbReference>
<evidence type="ECO:0000259" key="15">
    <source>
        <dbReference type="Pfam" id="PF00725"/>
    </source>
</evidence>
<evidence type="ECO:0000256" key="7">
    <source>
        <dbReference type="ARBA" id="ARBA00023002"/>
    </source>
</evidence>
<dbReference type="InterPro" id="IPR006108">
    <property type="entry name" value="3HC_DH_C"/>
</dbReference>
<dbReference type="InterPro" id="IPR050136">
    <property type="entry name" value="FA_oxidation_alpha_subunit"/>
</dbReference>
<dbReference type="UniPathway" id="UPA00659"/>
<organism evidence="17 18">
    <name type="scientific">Rahnella woolbedingensis</name>
    <dbReference type="NCBI Taxonomy" id="1510574"/>
    <lineage>
        <taxon>Bacteria</taxon>
        <taxon>Pseudomonadati</taxon>
        <taxon>Pseudomonadota</taxon>
        <taxon>Gammaproteobacteria</taxon>
        <taxon>Enterobacterales</taxon>
        <taxon>Yersiniaceae</taxon>
        <taxon>Rahnella</taxon>
    </lineage>
</organism>
<evidence type="ECO:0000313" key="17">
    <source>
        <dbReference type="EMBL" id="RJT45387.1"/>
    </source>
</evidence>
<dbReference type="FunFam" id="3.40.50.720:FF:000009">
    <property type="entry name" value="Fatty oxidation complex, alpha subunit"/>
    <property type="match status" value="1"/>
</dbReference>
<dbReference type="PANTHER" id="PTHR43612:SF3">
    <property type="entry name" value="TRIFUNCTIONAL ENZYME SUBUNIT ALPHA, MITOCHONDRIAL"/>
    <property type="match status" value="1"/>
</dbReference>
<comment type="function">
    <text evidence="14">Catalyzes the formation of a hydroxyacyl-CoA by addition of water on enoyl-CoA. Also exhibits 3-hydroxyacyl-CoA epimerase and 3-hydroxyacyl-CoA dehydrogenase activities.</text>
</comment>
<dbReference type="FunFam" id="1.10.1040.50:FF:000003">
    <property type="entry name" value="Fatty acid oxidation complex subunit alpha"/>
    <property type="match status" value="1"/>
</dbReference>
<protein>
    <recommendedName>
        <fullName evidence="14">Fatty acid oxidation complex subunit alpha</fullName>
    </recommendedName>
    <domain>
        <recommendedName>
            <fullName evidence="14">Enoyl-CoA hydratase/3-hydroxybutyryl-CoA epimerase</fullName>
            <ecNumber evidence="14">4.2.1.17</ecNumber>
            <ecNumber evidence="14">5.1.2.3</ecNumber>
        </recommendedName>
    </domain>
    <domain>
        <recommendedName>
            <fullName evidence="14">3-hydroxyacyl-CoA dehydrogenase</fullName>
            <ecNumber evidence="14">1.1.1.35</ecNumber>
        </recommendedName>
    </domain>
</protein>
<dbReference type="Gene3D" id="1.10.1040.50">
    <property type="match status" value="1"/>
</dbReference>
<keyword evidence="5 14" id="KW-0276">Fatty acid metabolism</keyword>
<dbReference type="Pfam" id="PF02737">
    <property type="entry name" value="3HCDH_N"/>
    <property type="match status" value="1"/>
</dbReference>
<dbReference type="EC" id="4.2.1.17" evidence="14"/>
<evidence type="ECO:0000256" key="4">
    <source>
        <dbReference type="ARBA" id="ARBA00022490"/>
    </source>
</evidence>
<dbReference type="GO" id="GO:0005737">
    <property type="term" value="C:cytoplasm"/>
    <property type="evidence" value="ECO:0007669"/>
    <property type="project" value="UniProtKB-SubCell"/>
</dbReference>
<dbReference type="EC" id="5.1.2.3" evidence="14"/>
<dbReference type="GO" id="GO:0016509">
    <property type="term" value="F:long-chain (3S)-3-hydroxyacyl-CoA dehydrogenase (NAD+) activity"/>
    <property type="evidence" value="ECO:0007669"/>
    <property type="project" value="TreeGrafter"/>
</dbReference>
<comment type="caution">
    <text evidence="17">The sequence shown here is derived from an EMBL/GenBank/DDBJ whole genome shotgun (WGS) entry which is preliminary data.</text>
</comment>
<keyword evidence="18" id="KW-1185">Reference proteome</keyword>
<evidence type="ECO:0000259" key="16">
    <source>
        <dbReference type="Pfam" id="PF02737"/>
    </source>
</evidence>
<comment type="catalytic activity">
    <reaction evidence="14">
        <text>(3S)-3-hydroxybutanoyl-CoA = (3R)-3-hydroxybutanoyl-CoA</text>
        <dbReference type="Rhea" id="RHEA:21760"/>
        <dbReference type="ChEBI" id="CHEBI:57315"/>
        <dbReference type="ChEBI" id="CHEBI:57316"/>
        <dbReference type="EC" id="5.1.2.3"/>
    </reaction>
</comment>
<comment type="catalytic activity">
    <reaction evidence="14">
        <text>a (3S)-3-hydroxyacyl-CoA = a (2E)-enoyl-CoA + H2O</text>
        <dbReference type="Rhea" id="RHEA:16105"/>
        <dbReference type="ChEBI" id="CHEBI:15377"/>
        <dbReference type="ChEBI" id="CHEBI:57318"/>
        <dbReference type="ChEBI" id="CHEBI:58856"/>
        <dbReference type="EC" id="4.2.1.17"/>
    </reaction>
</comment>
<evidence type="ECO:0000256" key="13">
    <source>
        <dbReference type="ARBA" id="ARBA00049556"/>
    </source>
</evidence>
<evidence type="ECO:0000256" key="1">
    <source>
        <dbReference type="ARBA" id="ARBA00005005"/>
    </source>
</evidence>
<keyword evidence="8 14" id="KW-0520">NAD</keyword>
<keyword evidence="4 14" id="KW-0963">Cytoplasm</keyword>
<evidence type="ECO:0000256" key="8">
    <source>
        <dbReference type="ARBA" id="ARBA00023027"/>
    </source>
</evidence>
<evidence type="ECO:0000256" key="6">
    <source>
        <dbReference type="ARBA" id="ARBA00022963"/>
    </source>
</evidence>
<comment type="similarity">
    <text evidence="3 14">In the N-terminal section; belongs to the enoyl-CoA hydratase/isomerase family.</text>
</comment>
<feature type="site" description="Important for catalytic activity" evidence="14">
    <location>
        <position position="133"/>
    </location>
</feature>
<dbReference type="InterPro" id="IPR008927">
    <property type="entry name" value="6-PGluconate_DH-like_C_sf"/>
</dbReference>
<dbReference type="SUPFAM" id="SSF52096">
    <property type="entry name" value="ClpP/crotonase"/>
    <property type="match status" value="1"/>
</dbReference>
<evidence type="ECO:0000256" key="11">
    <source>
        <dbReference type="ARBA" id="ARBA00023239"/>
    </source>
</evidence>